<keyword evidence="4" id="KW-1185">Reference proteome</keyword>
<sequence length="101" mass="10821">MPALVRLYIRHVAIGFVLGLAFTGLLLWLNVANLWHLVRATEEGWIAVIMLVVFNGIVFSGVQFGIAVMRLAEDEDGGGKPDRVPASSATPVAAPVPAGRR</sequence>
<organism evidence="3 4">
    <name type="scientific">Albidovulum salinarum</name>
    <dbReference type="NCBI Taxonomy" id="2984153"/>
    <lineage>
        <taxon>Bacteria</taxon>
        <taxon>Pseudomonadati</taxon>
        <taxon>Pseudomonadota</taxon>
        <taxon>Alphaproteobacteria</taxon>
        <taxon>Rhodobacterales</taxon>
        <taxon>Paracoccaceae</taxon>
        <taxon>Albidovulum</taxon>
    </lineage>
</organism>
<evidence type="ECO:0000256" key="1">
    <source>
        <dbReference type="SAM" id="MobiDB-lite"/>
    </source>
</evidence>
<dbReference type="EMBL" id="JAOVQO010000022">
    <property type="protein sequence ID" value="MCU9850125.1"/>
    <property type="molecule type" value="Genomic_DNA"/>
</dbReference>
<comment type="caution">
    <text evidence="3">The sequence shown here is derived from an EMBL/GenBank/DDBJ whole genome shotgun (WGS) entry which is preliminary data.</text>
</comment>
<accession>A0ABT2X848</accession>
<name>A0ABT2X848_9RHOB</name>
<keyword evidence="2" id="KW-1133">Transmembrane helix</keyword>
<dbReference type="RefSeq" id="WP_263339752.1">
    <property type="nucleotide sequence ID" value="NZ_JAOVQO010000022.1"/>
</dbReference>
<protein>
    <submittedName>
        <fullName evidence="3">Uncharacterized protein</fullName>
    </submittedName>
</protein>
<feature type="compositionally biased region" description="Low complexity" evidence="1">
    <location>
        <begin position="84"/>
        <end position="101"/>
    </location>
</feature>
<reference evidence="3 4" key="1">
    <citation type="submission" date="2022-10" db="EMBL/GenBank/DDBJ databases">
        <title>Defluviimonas sp. nov., isolated from ocean surface sediments.</title>
        <authorList>
            <person name="He W."/>
            <person name="Wang L."/>
            <person name="Zhang D.-F."/>
        </authorList>
    </citation>
    <scope>NUCLEOTIDE SEQUENCE [LARGE SCALE GENOMIC DNA]</scope>
    <source>
        <strain evidence="3 4">WL0024</strain>
    </source>
</reference>
<keyword evidence="2" id="KW-0472">Membrane</keyword>
<evidence type="ECO:0000313" key="4">
    <source>
        <dbReference type="Proteomes" id="UP001209535"/>
    </source>
</evidence>
<proteinExistence type="predicted"/>
<dbReference type="Proteomes" id="UP001209535">
    <property type="component" value="Unassembled WGS sequence"/>
</dbReference>
<evidence type="ECO:0000313" key="3">
    <source>
        <dbReference type="EMBL" id="MCU9850125.1"/>
    </source>
</evidence>
<evidence type="ECO:0000256" key="2">
    <source>
        <dbReference type="SAM" id="Phobius"/>
    </source>
</evidence>
<feature type="region of interest" description="Disordered" evidence="1">
    <location>
        <begin position="74"/>
        <end position="101"/>
    </location>
</feature>
<keyword evidence="2" id="KW-0812">Transmembrane</keyword>
<feature type="transmembrane region" description="Helical" evidence="2">
    <location>
        <begin position="44"/>
        <end position="62"/>
    </location>
</feature>
<feature type="transmembrane region" description="Helical" evidence="2">
    <location>
        <begin position="12"/>
        <end position="32"/>
    </location>
</feature>
<gene>
    <name evidence="3" type="ORF">OEZ60_19220</name>
</gene>